<dbReference type="PANTHER" id="PTHR46648">
    <property type="entry name" value="HIT FAMILY PROTEIN 1"/>
    <property type="match status" value="1"/>
</dbReference>
<evidence type="ECO:0000313" key="6">
    <source>
        <dbReference type="Proteomes" id="UP000182237"/>
    </source>
</evidence>
<evidence type="ECO:0000256" key="2">
    <source>
        <dbReference type="PIRSR" id="PIRSR601310-3"/>
    </source>
</evidence>
<keyword evidence="5" id="KW-0378">Hydrolase</keyword>
<name>A0A1H1L8U8_9CORY</name>
<dbReference type="PROSITE" id="PS51084">
    <property type="entry name" value="HIT_2"/>
    <property type="match status" value="1"/>
</dbReference>
<organism evidence="5 6">
    <name type="scientific">Corynebacterium timonense</name>
    <dbReference type="NCBI Taxonomy" id="441500"/>
    <lineage>
        <taxon>Bacteria</taxon>
        <taxon>Bacillati</taxon>
        <taxon>Actinomycetota</taxon>
        <taxon>Actinomycetes</taxon>
        <taxon>Mycobacteriales</taxon>
        <taxon>Corynebacteriaceae</taxon>
        <taxon>Corynebacterium</taxon>
    </lineage>
</organism>
<gene>
    <name evidence="5" type="ORF">SAMN04488539_0112</name>
</gene>
<proteinExistence type="predicted"/>
<dbReference type="Proteomes" id="UP000182237">
    <property type="component" value="Chromosome I"/>
</dbReference>
<dbReference type="PRINTS" id="PR00332">
    <property type="entry name" value="HISTRIAD"/>
</dbReference>
<sequence length="151" mass="16531">MAPNLPVAWGGMSTVFTKILDGDLPGRFIYRDETVAAFLSIAPIAYGHTLVVPVEEVDKWTDLSPALWTHMNEIAKEIGQAVIEAFGSERAGYLIAGFEVPHAHIHVFPANDMSGYNLANVIPPEQTDQAKMDEAAELLREKLGTNEAGRR</sequence>
<feature type="active site" description="Tele-AMP-histidine intermediate" evidence="1">
    <location>
        <position position="104"/>
    </location>
</feature>
<dbReference type="InterPro" id="IPR036265">
    <property type="entry name" value="HIT-like_sf"/>
</dbReference>
<feature type="short sequence motif" description="Histidine triad motif" evidence="2 3">
    <location>
        <begin position="102"/>
        <end position="106"/>
    </location>
</feature>
<accession>A0A1H1L8U8</accession>
<dbReference type="GO" id="GO:0016787">
    <property type="term" value="F:hydrolase activity"/>
    <property type="evidence" value="ECO:0007669"/>
    <property type="project" value="UniProtKB-KW"/>
</dbReference>
<dbReference type="SUPFAM" id="SSF54197">
    <property type="entry name" value="HIT-like"/>
    <property type="match status" value="1"/>
</dbReference>
<dbReference type="PANTHER" id="PTHR46648:SF1">
    <property type="entry name" value="ADENOSINE 5'-MONOPHOSPHORAMIDASE HNT1"/>
    <property type="match status" value="1"/>
</dbReference>
<feature type="domain" description="HIT" evidence="4">
    <location>
        <begin position="15"/>
        <end position="118"/>
    </location>
</feature>
<protein>
    <submittedName>
        <fullName evidence="5">Diadenosine tetraphosphate (Ap4A) hydrolase</fullName>
    </submittedName>
</protein>
<dbReference type="Pfam" id="PF01230">
    <property type="entry name" value="HIT"/>
    <property type="match status" value="1"/>
</dbReference>
<keyword evidence="6" id="KW-1185">Reference proteome</keyword>
<evidence type="ECO:0000256" key="1">
    <source>
        <dbReference type="PIRSR" id="PIRSR601310-1"/>
    </source>
</evidence>
<reference evidence="5 6" key="1">
    <citation type="submission" date="2016-10" db="EMBL/GenBank/DDBJ databases">
        <authorList>
            <person name="de Groot N.N."/>
        </authorList>
    </citation>
    <scope>NUCLEOTIDE SEQUENCE [LARGE SCALE GENOMIC DNA]</scope>
    <source>
        <strain evidence="5 6">DSM 45434</strain>
    </source>
</reference>
<dbReference type="EMBL" id="LT629765">
    <property type="protein sequence ID" value="SDR70926.1"/>
    <property type="molecule type" value="Genomic_DNA"/>
</dbReference>
<dbReference type="InterPro" id="IPR001310">
    <property type="entry name" value="Histidine_triad_HIT"/>
</dbReference>
<dbReference type="Gene3D" id="3.30.428.10">
    <property type="entry name" value="HIT-like"/>
    <property type="match status" value="1"/>
</dbReference>
<evidence type="ECO:0000256" key="3">
    <source>
        <dbReference type="PROSITE-ProRule" id="PRU00464"/>
    </source>
</evidence>
<dbReference type="GO" id="GO:0009117">
    <property type="term" value="P:nucleotide metabolic process"/>
    <property type="evidence" value="ECO:0007669"/>
    <property type="project" value="TreeGrafter"/>
</dbReference>
<dbReference type="AlphaFoldDB" id="A0A1H1L8U8"/>
<dbReference type="InterPro" id="IPR011146">
    <property type="entry name" value="HIT-like"/>
</dbReference>
<evidence type="ECO:0000259" key="4">
    <source>
        <dbReference type="PROSITE" id="PS51084"/>
    </source>
</evidence>
<dbReference type="STRING" id="1203190.GCA_000312345_02327"/>
<dbReference type="eggNOG" id="COG0537">
    <property type="taxonomic scope" value="Bacteria"/>
</dbReference>
<evidence type="ECO:0000313" key="5">
    <source>
        <dbReference type="EMBL" id="SDR70926.1"/>
    </source>
</evidence>